<keyword evidence="3" id="KW-1185">Reference proteome</keyword>
<dbReference type="AlphaFoldDB" id="A0AAV6HX36"/>
<feature type="region of interest" description="Disordered" evidence="1">
    <location>
        <begin position="1"/>
        <end position="50"/>
    </location>
</feature>
<name>A0AAV6HX36_9ERIC</name>
<proteinExistence type="predicted"/>
<sequence length="72" mass="7415">MKMGCRSQAARRETSVRRENGWERIEKASMAEEGGILVDEGGGDGKGVGQGEGGVVCELRPGAVLRVGVGGA</sequence>
<protein>
    <submittedName>
        <fullName evidence="2">Uncharacterized protein</fullName>
    </submittedName>
</protein>
<dbReference type="EMBL" id="JACTNZ010000013">
    <property type="protein sequence ID" value="KAG5516671.1"/>
    <property type="molecule type" value="Genomic_DNA"/>
</dbReference>
<evidence type="ECO:0000313" key="3">
    <source>
        <dbReference type="Proteomes" id="UP000823749"/>
    </source>
</evidence>
<accession>A0AAV6HX36</accession>
<reference evidence="2 3" key="1">
    <citation type="submission" date="2020-08" db="EMBL/GenBank/DDBJ databases">
        <title>Plant Genome Project.</title>
        <authorList>
            <person name="Zhang R.-G."/>
        </authorList>
    </citation>
    <scope>NUCLEOTIDE SEQUENCE [LARGE SCALE GENOMIC DNA]</scope>
    <source>
        <strain evidence="2">WSP0</strain>
        <tissue evidence="2">Leaf</tissue>
    </source>
</reference>
<comment type="caution">
    <text evidence="2">The sequence shown here is derived from an EMBL/GenBank/DDBJ whole genome shotgun (WGS) entry which is preliminary data.</text>
</comment>
<dbReference type="Proteomes" id="UP000823749">
    <property type="component" value="Chromosome 13"/>
</dbReference>
<evidence type="ECO:0000256" key="1">
    <source>
        <dbReference type="SAM" id="MobiDB-lite"/>
    </source>
</evidence>
<feature type="compositionally biased region" description="Basic and acidic residues" evidence="1">
    <location>
        <begin position="10"/>
        <end position="30"/>
    </location>
</feature>
<gene>
    <name evidence="2" type="ORF">RHGRI_037420</name>
</gene>
<organism evidence="2 3">
    <name type="scientific">Rhododendron griersonianum</name>
    <dbReference type="NCBI Taxonomy" id="479676"/>
    <lineage>
        <taxon>Eukaryota</taxon>
        <taxon>Viridiplantae</taxon>
        <taxon>Streptophyta</taxon>
        <taxon>Embryophyta</taxon>
        <taxon>Tracheophyta</taxon>
        <taxon>Spermatophyta</taxon>
        <taxon>Magnoliopsida</taxon>
        <taxon>eudicotyledons</taxon>
        <taxon>Gunneridae</taxon>
        <taxon>Pentapetalae</taxon>
        <taxon>asterids</taxon>
        <taxon>Ericales</taxon>
        <taxon>Ericaceae</taxon>
        <taxon>Ericoideae</taxon>
        <taxon>Rhodoreae</taxon>
        <taxon>Rhododendron</taxon>
    </lineage>
</organism>
<evidence type="ECO:0000313" key="2">
    <source>
        <dbReference type="EMBL" id="KAG5516671.1"/>
    </source>
</evidence>